<dbReference type="PANTHER" id="PTHR47186:SF3">
    <property type="entry name" value="OS09G0267800 PROTEIN"/>
    <property type="match status" value="1"/>
</dbReference>
<dbReference type="Gene3D" id="3.80.10.10">
    <property type="entry name" value="Ribonuclease Inhibitor"/>
    <property type="match status" value="1"/>
</dbReference>
<sequence>MDFDYDRTATTSASNSDDNTTKKRKAPDYDDNEEVAMSGTGTGTEGEDEDGVMNDTGERPPSVIHVVNTNVTKTIATYCNDDPDVVKATTSSRKGIVFQIDCGFGEYKYFEIDDNDYQAVERIITNVQGRSFGLDNDPELLLRCVRSRSKVLKNGRVYYLSFKASHSDLNPYRDDIFQLVDTLAVLDLSYTCIKKLPSWIGSLDNIKKLNLSGMEYLKELPNEICTMDNLQVLDLSLCRKIPTLPIDLGHIKNLKELILHGSSINTLTDGLLDAIGNCKSLEVLGIDSPPSSYSNQVLLKIAKKCPILGCLKKDLGFHPRRQPLKYQLSCNRARKKIISSTYVPLGLWTDIFFEAESAFSQCYCGWNRCKHDNIDQHDAIFRILQDRGAKDIFFERRASPSSTASSSAASVTSSVLSDVHSKLILEK</sequence>
<dbReference type="OrthoDB" id="203703at2759"/>
<evidence type="ECO:0000313" key="5">
    <source>
        <dbReference type="Proteomes" id="UP000095751"/>
    </source>
</evidence>
<organism evidence="4 5">
    <name type="scientific">Fragilariopsis cylindrus CCMP1102</name>
    <dbReference type="NCBI Taxonomy" id="635003"/>
    <lineage>
        <taxon>Eukaryota</taxon>
        <taxon>Sar</taxon>
        <taxon>Stramenopiles</taxon>
        <taxon>Ochrophyta</taxon>
        <taxon>Bacillariophyta</taxon>
        <taxon>Bacillariophyceae</taxon>
        <taxon>Bacillariophycidae</taxon>
        <taxon>Bacillariales</taxon>
        <taxon>Bacillariaceae</taxon>
        <taxon>Fragilariopsis</taxon>
    </lineage>
</organism>
<gene>
    <name evidence="4" type="ORF">FRACYDRAFT_236019</name>
</gene>
<evidence type="ECO:0000313" key="4">
    <source>
        <dbReference type="EMBL" id="OEU19958.1"/>
    </source>
</evidence>
<feature type="domain" description="Disease resistance R13L4/SHOC-2-like LRR" evidence="3">
    <location>
        <begin position="183"/>
        <end position="288"/>
    </location>
</feature>
<feature type="compositionally biased region" description="Low complexity" evidence="2">
    <location>
        <begin position="8"/>
        <end position="18"/>
    </location>
</feature>
<evidence type="ECO:0000259" key="3">
    <source>
        <dbReference type="Pfam" id="PF23598"/>
    </source>
</evidence>
<evidence type="ECO:0000256" key="2">
    <source>
        <dbReference type="SAM" id="MobiDB-lite"/>
    </source>
</evidence>
<protein>
    <submittedName>
        <fullName evidence="4">L domain-like protein</fullName>
    </submittedName>
</protein>
<dbReference type="AlphaFoldDB" id="A0A1E7FP67"/>
<feature type="region of interest" description="Disordered" evidence="2">
    <location>
        <begin position="1"/>
        <end position="62"/>
    </location>
</feature>
<dbReference type="EMBL" id="KV784355">
    <property type="protein sequence ID" value="OEU19958.1"/>
    <property type="molecule type" value="Genomic_DNA"/>
</dbReference>
<dbReference type="KEGG" id="fcy:FRACYDRAFT_236019"/>
<dbReference type="Proteomes" id="UP000095751">
    <property type="component" value="Unassembled WGS sequence"/>
</dbReference>
<evidence type="ECO:0000256" key="1">
    <source>
        <dbReference type="ARBA" id="ARBA00022737"/>
    </source>
</evidence>
<reference evidence="4 5" key="1">
    <citation type="submission" date="2016-09" db="EMBL/GenBank/DDBJ databases">
        <title>Extensive genetic diversity and differential bi-allelic expression allows diatom success in the polar Southern Ocean.</title>
        <authorList>
            <consortium name="DOE Joint Genome Institute"/>
            <person name="Mock T."/>
            <person name="Otillar R.P."/>
            <person name="Strauss J."/>
            <person name="Dupont C."/>
            <person name="Frickenhaus S."/>
            <person name="Maumus F."/>
            <person name="Mcmullan M."/>
            <person name="Sanges R."/>
            <person name="Schmutz J."/>
            <person name="Toseland A."/>
            <person name="Valas R."/>
            <person name="Veluchamy A."/>
            <person name="Ward B.J."/>
            <person name="Allen A."/>
            <person name="Barry K."/>
            <person name="Falciatore A."/>
            <person name="Ferrante M."/>
            <person name="Fortunato A.E."/>
            <person name="Gloeckner G."/>
            <person name="Gruber A."/>
            <person name="Hipkin R."/>
            <person name="Janech M."/>
            <person name="Kroth P."/>
            <person name="Leese F."/>
            <person name="Lindquist E."/>
            <person name="Lyon B.R."/>
            <person name="Martin J."/>
            <person name="Mayer C."/>
            <person name="Parker M."/>
            <person name="Quesneville H."/>
            <person name="Raymond J."/>
            <person name="Uhlig C."/>
            <person name="Valentin K.U."/>
            <person name="Worden A.Z."/>
            <person name="Armbrust E.V."/>
            <person name="Bowler C."/>
            <person name="Green B."/>
            <person name="Moulton V."/>
            <person name="Van Oosterhout C."/>
            <person name="Grigoriev I."/>
        </authorList>
    </citation>
    <scope>NUCLEOTIDE SEQUENCE [LARGE SCALE GENOMIC DNA]</scope>
    <source>
        <strain evidence="4 5">CCMP1102</strain>
    </source>
</reference>
<dbReference type="PANTHER" id="PTHR47186">
    <property type="entry name" value="LEUCINE-RICH REPEAT-CONTAINING PROTEIN 57"/>
    <property type="match status" value="1"/>
</dbReference>
<accession>A0A1E7FP67</accession>
<keyword evidence="5" id="KW-1185">Reference proteome</keyword>
<dbReference type="InterPro" id="IPR055414">
    <property type="entry name" value="LRR_R13L4/SHOC2-like"/>
</dbReference>
<dbReference type="SUPFAM" id="SSF52058">
    <property type="entry name" value="L domain-like"/>
    <property type="match status" value="1"/>
</dbReference>
<keyword evidence="1" id="KW-0677">Repeat</keyword>
<name>A0A1E7FP67_9STRA</name>
<proteinExistence type="predicted"/>
<dbReference type="Pfam" id="PF23598">
    <property type="entry name" value="LRR_14"/>
    <property type="match status" value="1"/>
</dbReference>
<dbReference type="InParanoid" id="A0A1E7FP67"/>
<dbReference type="InterPro" id="IPR032675">
    <property type="entry name" value="LRR_dom_sf"/>
</dbReference>